<feature type="region of interest" description="Disordered" evidence="1">
    <location>
        <begin position="64"/>
        <end position="93"/>
    </location>
</feature>
<gene>
    <name evidence="2" type="ORF">VTJ83DRAFT_1786</name>
</gene>
<reference evidence="2 3" key="1">
    <citation type="journal article" date="2024" name="Commun. Biol.">
        <title>Comparative genomic analysis of thermophilic fungi reveals convergent evolutionary adaptations and gene losses.</title>
        <authorList>
            <person name="Steindorff A.S."/>
            <person name="Aguilar-Pontes M.V."/>
            <person name="Robinson A.J."/>
            <person name="Andreopoulos B."/>
            <person name="LaButti K."/>
            <person name="Kuo A."/>
            <person name="Mondo S."/>
            <person name="Riley R."/>
            <person name="Otillar R."/>
            <person name="Haridas S."/>
            <person name="Lipzen A."/>
            <person name="Grimwood J."/>
            <person name="Schmutz J."/>
            <person name="Clum A."/>
            <person name="Reid I.D."/>
            <person name="Moisan M.C."/>
            <person name="Butler G."/>
            <person name="Nguyen T.T.M."/>
            <person name="Dewar K."/>
            <person name="Conant G."/>
            <person name="Drula E."/>
            <person name="Henrissat B."/>
            <person name="Hansel C."/>
            <person name="Singer S."/>
            <person name="Hutchinson M.I."/>
            <person name="de Vries R.P."/>
            <person name="Natvig D.O."/>
            <person name="Powell A.J."/>
            <person name="Tsang A."/>
            <person name="Grigoriev I.V."/>
        </authorList>
    </citation>
    <scope>NUCLEOTIDE SEQUENCE [LARGE SCALE GENOMIC DNA]</scope>
    <source>
        <strain evidence="2 3">ATCC 22073</strain>
    </source>
</reference>
<dbReference type="Proteomes" id="UP001600064">
    <property type="component" value="Unassembled WGS sequence"/>
</dbReference>
<evidence type="ECO:0000313" key="3">
    <source>
        <dbReference type="Proteomes" id="UP001600064"/>
    </source>
</evidence>
<keyword evidence="3" id="KW-1185">Reference proteome</keyword>
<name>A0ABR4DGW3_9PEZI</name>
<evidence type="ECO:0000256" key="1">
    <source>
        <dbReference type="SAM" id="MobiDB-lite"/>
    </source>
</evidence>
<sequence length="208" mass="22216">MQTDRQTDRHTASIESISSSPPLLVSLGNVLGRPQLTAHSTADLPGAASTIAHWLLRPRLSSEPTTCNLSSHPTEPTTSASATSRPCSSSSASGVGHGYHPVSASTPRCHEEAAQELLLTHPACCAFRTRKNGYLSSPALSRRVKPTLSPSIFFFSLSPSLFLSLPLSLPLPLSRTPRSVWNPTSGTWQVVSSTSCCLCSFPFFPLCL</sequence>
<dbReference type="RefSeq" id="XP_070868326.1">
    <property type="nucleotide sequence ID" value="XM_071007983.1"/>
</dbReference>
<dbReference type="EMBL" id="JAZGUE010000002">
    <property type="protein sequence ID" value="KAL2269602.1"/>
    <property type="molecule type" value="Genomic_DNA"/>
</dbReference>
<dbReference type="GeneID" id="98122627"/>
<evidence type="ECO:0000313" key="2">
    <source>
        <dbReference type="EMBL" id="KAL2269602.1"/>
    </source>
</evidence>
<proteinExistence type="predicted"/>
<organism evidence="2 3">
    <name type="scientific">Remersonia thermophila</name>
    <dbReference type="NCBI Taxonomy" id="72144"/>
    <lineage>
        <taxon>Eukaryota</taxon>
        <taxon>Fungi</taxon>
        <taxon>Dikarya</taxon>
        <taxon>Ascomycota</taxon>
        <taxon>Pezizomycotina</taxon>
        <taxon>Sordariomycetes</taxon>
        <taxon>Sordariomycetidae</taxon>
        <taxon>Sordariales</taxon>
        <taxon>Sordariales incertae sedis</taxon>
        <taxon>Remersonia</taxon>
    </lineage>
</organism>
<feature type="compositionally biased region" description="Low complexity" evidence="1">
    <location>
        <begin position="70"/>
        <end position="93"/>
    </location>
</feature>
<comment type="caution">
    <text evidence="2">The sequence shown here is derived from an EMBL/GenBank/DDBJ whole genome shotgun (WGS) entry which is preliminary data.</text>
</comment>
<protein>
    <submittedName>
        <fullName evidence="2">Uncharacterized protein</fullName>
    </submittedName>
</protein>
<accession>A0ABR4DGW3</accession>